<dbReference type="EMBL" id="QJKJ01006786">
    <property type="protein sequence ID" value="RDX85490.1"/>
    <property type="molecule type" value="Genomic_DNA"/>
</dbReference>
<feature type="non-terminal residue" evidence="3">
    <location>
        <position position="1"/>
    </location>
</feature>
<accession>A0A371G4J1</accession>
<dbReference type="PANTHER" id="PTHR35120:SF2">
    <property type="entry name" value="AMINOTRANSFERASE-LIKE PLANT MOBILE DOMAIN-CONTAINING PROTEIN"/>
    <property type="match status" value="1"/>
</dbReference>
<keyword evidence="4" id="KW-1185">Reference proteome</keyword>
<dbReference type="OrthoDB" id="1935530at2759"/>
<organism evidence="3 4">
    <name type="scientific">Mucuna pruriens</name>
    <name type="common">Velvet bean</name>
    <name type="synonym">Dolichos pruriens</name>
    <dbReference type="NCBI Taxonomy" id="157652"/>
    <lineage>
        <taxon>Eukaryota</taxon>
        <taxon>Viridiplantae</taxon>
        <taxon>Streptophyta</taxon>
        <taxon>Embryophyta</taxon>
        <taxon>Tracheophyta</taxon>
        <taxon>Spermatophyta</taxon>
        <taxon>Magnoliopsida</taxon>
        <taxon>eudicotyledons</taxon>
        <taxon>Gunneridae</taxon>
        <taxon>Pentapetalae</taxon>
        <taxon>rosids</taxon>
        <taxon>fabids</taxon>
        <taxon>Fabales</taxon>
        <taxon>Fabaceae</taxon>
        <taxon>Papilionoideae</taxon>
        <taxon>50 kb inversion clade</taxon>
        <taxon>NPAAA clade</taxon>
        <taxon>indigoferoid/millettioid clade</taxon>
        <taxon>Phaseoleae</taxon>
        <taxon>Mucuna</taxon>
    </lineage>
</organism>
<feature type="coiled-coil region" evidence="1">
    <location>
        <begin position="652"/>
        <end position="761"/>
    </location>
</feature>
<dbReference type="PANTHER" id="PTHR35120">
    <property type="entry name" value="HISTONE ACETYLTRANSFERASE KAT6B-LIKE"/>
    <property type="match status" value="1"/>
</dbReference>
<dbReference type="STRING" id="157652.A0A371G4J1"/>
<name>A0A371G4J1_MUCPR</name>
<proteinExistence type="predicted"/>
<dbReference type="Proteomes" id="UP000257109">
    <property type="component" value="Unassembled WGS sequence"/>
</dbReference>
<feature type="compositionally biased region" description="Acidic residues" evidence="2">
    <location>
        <begin position="309"/>
        <end position="342"/>
    </location>
</feature>
<feature type="compositionally biased region" description="Basic residues" evidence="2">
    <location>
        <begin position="98"/>
        <end position="107"/>
    </location>
</feature>
<evidence type="ECO:0000313" key="4">
    <source>
        <dbReference type="Proteomes" id="UP000257109"/>
    </source>
</evidence>
<comment type="caution">
    <text evidence="3">The sequence shown here is derived from an EMBL/GenBank/DDBJ whole genome shotgun (WGS) entry which is preliminary data.</text>
</comment>
<gene>
    <name evidence="3" type="ORF">CR513_33317</name>
</gene>
<feature type="region of interest" description="Disordered" evidence="2">
    <location>
        <begin position="1"/>
        <end position="117"/>
    </location>
</feature>
<feature type="region of interest" description="Disordered" evidence="2">
    <location>
        <begin position="436"/>
        <end position="485"/>
    </location>
</feature>
<feature type="region of interest" description="Disordered" evidence="2">
    <location>
        <begin position="539"/>
        <end position="568"/>
    </location>
</feature>
<feature type="compositionally biased region" description="Acidic residues" evidence="2">
    <location>
        <begin position="439"/>
        <end position="471"/>
    </location>
</feature>
<evidence type="ECO:0000256" key="2">
    <source>
        <dbReference type="SAM" id="MobiDB-lite"/>
    </source>
</evidence>
<reference evidence="3" key="1">
    <citation type="submission" date="2018-05" db="EMBL/GenBank/DDBJ databases">
        <title>Draft genome of Mucuna pruriens seed.</title>
        <authorList>
            <person name="Nnadi N.E."/>
            <person name="Vos R."/>
            <person name="Hasami M.H."/>
            <person name="Devisetty U.K."/>
            <person name="Aguiy J.C."/>
        </authorList>
    </citation>
    <scope>NUCLEOTIDE SEQUENCE [LARGE SCALE GENOMIC DNA]</scope>
    <source>
        <strain evidence="3">JCA_2017</strain>
    </source>
</reference>
<keyword evidence="1" id="KW-0175">Coiled coil</keyword>
<feature type="compositionally biased region" description="Pro residues" evidence="2">
    <location>
        <begin position="25"/>
        <end position="39"/>
    </location>
</feature>
<evidence type="ECO:0000256" key="1">
    <source>
        <dbReference type="SAM" id="Coils"/>
    </source>
</evidence>
<protein>
    <submittedName>
        <fullName evidence="3">Uncharacterized protein</fullName>
    </submittedName>
</protein>
<feature type="region of interest" description="Disordered" evidence="2">
    <location>
        <begin position="309"/>
        <end position="347"/>
    </location>
</feature>
<evidence type="ECO:0000313" key="3">
    <source>
        <dbReference type="EMBL" id="RDX85490.1"/>
    </source>
</evidence>
<dbReference type="AlphaFoldDB" id="A0A371G4J1"/>
<sequence length="820" mass="92420">MTTPTPEIPDETLNPNTAEQCPQQEAPPPPPKSPHPDPQSPETLVLPDPIQTLPDPDPRPRSPSPNQDTLMQDPIPTLTVDDQDPDASCGGGGGFTRRTSKRKKLGPKRTAQERKSREKLQVLVETLKPIPFTPGKTLDFEKHQSLLQRVGLWDFVHLEFDSPLRGDLLAQLIASYVPGSRCSYVSGVRINVNRADLGRALKLPKKAGVGAAGAGAEGVDLGECIGFVEDLVYNWMLLHDDAYIMPSDVLACLGLIKEGNFEKVDWAGLIWSMVEKELKAPQLVSCYYASHLQHLIRAQHEELLEGGVEEAEEGVEVVEEENEVKEEGEEDEEEEEREEVDGSGDVKMGEVDEGQVQELEEYNIELSLGQDNDNVERVEVEKEKLSPDHMMDVAFEQSKEEEEEPGMWLMDKNCLGEPFLRPCHGGDVKGVDCEQVKEDEGEDGQEQEEEEEQEQEQEEEEEEEDGEEDEHEGGFHLSPKCIPLEGMTSGNGGLIPVMEAGQMPFGSGIDLRDNVGDFLSSRDEPQMISGSALFGNGHKRDNIGLDNHNSHHSLNGSNKRLRSDSPWNSKPMDFETCMEQMEHWMGKARMMYETKDQACAETSMHQQVLLNELQKRDNMIDHLHKAKMEEGQRRHMEAYRFEKELYMMQTLIDGYRKALKETRKAFAEYRARCPQGDEPLYKDVPGSGGLVLTVVELERERLKKEAEERAKLMDLMRDFEKKSSDLESTWLGKFEGHMSRVESLSKRLLDMEDQVKHLNDVNAKRKVLVVIPISGQWCVSSKLYVIGLYCRDEITQLMPGHDNLQITRLSAAGGVCWASF</sequence>